<organism evidence="1 2">
    <name type="scientific">Ancylostoma ceylanicum</name>
    <dbReference type="NCBI Taxonomy" id="53326"/>
    <lineage>
        <taxon>Eukaryota</taxon>
        <taxon>Metazoa</taxon>
        <taxon>Ecdysozoa</taxon>
        <taxon>Nematoda</taxon>
        <taxon>Chromadorea</taxon>
        <taxon>Rhabditida</taxon>
        <taxon>Rhabditina</taxon>
        <taxon>Rhabditomorpha</taxon>
        <taxon>Strongyloidea</taxon>
        <taxon>Ancylostomatidae</taxon>
        <taxon>Ancylostomatinae</taxon>
        <taxon>Ancylostoma</taxon>
    </lineage>
</organism>
<comment type="caution">
    <text evidence="1">The sequence shown here is derived from an EMBL/GenBank/DDBJ whole genome shotgun (WGS) entry which is preliminary data.</text>
</comment>
<evidence type="ECO:0000313" key="1">
    <source>
        <dbReference type="EMBL" id="EYC46048.1"/>
    </source>
</evidence>
<keyword evidence="2" id="KW-1185">Reference proteome</keyword>
<dbReference type="AlphaFoldDB" id="A0A016X4B3"/>
<evidence type="ECO:0000313" key="2">
    <source>
        <dbReference type="Proteomes" id="UP000024635"/>
    </source>
</evidence>
<dbReference type="Proteomes" id="UP000024635">
    <property type="component" value="Unassembled WGS sequence"/>
</dbReference>
<name>A0A016X4B3_9BILA</name>
<reference evidence="2" key="1">
    <citation type="journal article" date="2015" name="Nat. Genet.">
        <title>The genome and transcriptome of the zoonotic hookworm Ancylostoma ceylanicum identify infection-specific gene families.</title>
        <authorList>
            <person name="Schwarz E.M."/>
            <person name="Hu Y."/>
            <person name="Antoshechkin I."/>
            <person name="Miller M.M."/>
            <person name="Sternberg P.W."/>
            <person name="Aroian R.V."/>
        </authorList>
    </citation>
    <scope>NUCLEOTIDE SEQUENCE</scope>
    <source>
        <strain evidence="2">HY135</strain>
    </source>
</reference>
<gene>
    <name evidence="1" type="primary">Acey_s0410.g950</name>
    <name evidence="1" type="ORF">Y032_0410g950</name>
</gene>
<proteinExistence type="predicted"/>
<protein>
    <submittedName>
        <fullName evidence="1">Uncharacterized protein</fullName>
    </submittedName>
</protein>
<sequence>MLEASHTITSPDKQQFFRRDIPDLCSQKLSLFSRFYENCAFFHNFAISIIFRSDDSSDDREGHSLDADALFDRILGRLKVVTPTCSHYPESGAKTL</sequence>
<dbReference type="EMBL" id="JARK01000010">
    <property type="protein sequence ID" value="EYC46048.1"/>
    <property type="molecule type" value="Genomic_DNA"/>
</dbReference>
<accession>A0A016X4B3</accession>